<dbReference type="EMBL" id="CAFABA010000128">
    <property type="protein sequence ID" value="CAB4835481.1"/>
    <property type="molecule type" value="Genomic_DNA"/>
</dbReference>
<dbReference type="AlphaFoldDB" id="A0A6J7AR76"/>
<feature type="compositionally biased region" description="Polar residues" evidence="1">
    <location>
        <begin position="1"/>
        <end position="12"/>
    </location>
</feature>
<organism evidence="2">
    <name type="scientific">freshwater metagenome</name>
    <dbReference type="NCBI Taxonomy" id="449393"/>
    <lineage>
        <taxon>unclassified sequences</taxon>
        <taxon>metagenomes</taxon>
        <taxon>ecological metagenomes</taxon>
    </lineage>
</organism>
<gene>
    <name evidence="2" type="ORF">UFOPK3139_02474</name>
</gene>
<feature type="region of interest" description="Disordered" evidence="1">
    <location>
        <begin position="1"/>
        <end position="21"/>
    </location>
</feature>
<sequence length="229" mass="24629">MQTRLATETTTDLGRDHMDLGLVPSKRRGELGAQCVRHLRRGPHGDASIGGRCGGDAVHLDRGDRHALVHETAAHDHVGDGVEIDRYPVVHRHGLVRAMVGKDQLSPMAQGVLGVDVHGQRLDLGPDRLDGVLGLGRRLGEHDRDGVPHEPHPVGRQRRPGEIVVDLHEAVQRRNASLGRGPHGDYTGHVSGIVDVYGAHETVGDVGTSEGGKELVREIEVSHVRASTA</sequence>
<evidence type="ECO:0000313" key="2">
    <source>
        <dbReference type="EMBL" id="CAB4835481.1"/>
    </source>
</evidence>
<protein>
    <submittedName>
        <fullName evidence="2">Unannotated protein</fullName>
    </submittedName>
</protein>
<name>A0A6J7AR76_9ZZZZ</name>
<proteinExistence type="predicted"/>
<reference evidence="2" key="1">
    <citation type="submission" date="2020-05" db="EMBL/GenBank/DDBJ databases">
        <authorList>
            <person name="Chiriac C."/>
            <person name="Salcher M."/>
            <person name="Ghai R."/>
            <person name="Kavagutti S V."/>
        </authorList>
    </citation>
    <scope>NUCLEOTIDE SEQUENCE</scope>
</reference>
<accession>A0A6J7AR76</accession>
<evidence type="ECO:0000256" key="1">
    <source>
        <dbReference type="SAM" id="MobiDB-lite"/>
    </source>
</evidence>